<dbReference type="GO" id="GO:0006281">
    <property type="term" value="P:DNA repair"/>
    <property type="evidence" value="ECO:0007669"/>
    <property type="project" value="UniProtKB-KW"/>
</dbReference>
<evidence type="ECO:0000256" key="8">
    <source>
        <dbReference type="ARBA" id="ARBA00022842"/>
    </source>
</evidence>
<evidence type="ECO:0000256" key="6">
    <source>
        <dbReference type="ARBA" id="ARBA00022763"/>
    </source>
</evidence>
<evidence type="ECO:0000256" key="7">
    <source>
        <dbReference type="ARBA" id="ARBA00022801"/>
    </source>
</evidence>
<dbReference type="EMBL" id="MIGC01000391">
    <property type="protein sequence ID" value="PHJ25159.1"/>
    <property type="molecule type" value="Genomic_DNA"/>
</dbReference>
<dbReference type="AlphaFoldDB" id="A0A2C6LC01"/>
<keyword evidence="10" id="KW-0539">Nucleus</keyword>
<evidence type="ECO:0000256" key="11">
    <source>
        <dbReference type="SAM" id="MobiDB-lite"/>
    </source>
</evidence>
<feature type="compositionally biased region" description="Low complexity" evidence="11">
    <location>
        <begin position="507"/>
        <end position="520"/>
    </location>
</feature>
<feature type="region of interest" description="Disordered" evidence="11">
    <location>
        <begin position="487"/>
        <end position="611"/>
    </location>
</feature>
<evidence type="ECO:0000256" key="5">
    <source>
        <dbReference type="ARBA" id="ARBA00022723"/>
    </source>
</evidence>
<keyword evidence="14" id="KW-1185">Reference proteome</keyword>
<evidence type="ECO:0000256" key="3">
    <source>
        <dbReference type="ARBA" id="ARBA00004322"/>
    </source>
</evidence>
<evidence type="ECO:0000313" key="14">
    <source>
        <dbReference type="Proteomes" id="UP000221165"/>
    </source>
</evidence>
<dbReference type="PANTHER" id="PTHR15822:SF4">
    <property type="entry name" value="TYROSYL-DNA PHOSPHODIESTERASE 2"/>
    <property type="match status" value="1"/>
</dbReference>
<comment type="cofactor">
    <cofactor evidence="1">
        <name>Mn(2+)</name>
        <dbReference type="ChEBI" id="CHEBI:29035"/>
    </cofactor>
</comment>
<keyword evidence="9" id="KW-0234">DNA repair</keyword>
<gene>
    <name evidence="13" type="ORF">CSUI_000994</name>
</gene>
<feature type="region of interest" description="Disordered" evidence="11">
    <location>
        <begin position="1"/>
        <end position="76"/>
    </location>
</feature>
<keyword evidence="8" id="KW-0460">Magnesium</keyword>
<organism evidence="13 14">
    <name type="scientific">Cystoisospora suis</name>
    <dbReference type="NCBI Taxonomy" id="483139"/>
    <lineage>
        <taxon>Eukaryota</taxon>
        <taxon>Sar</taxon>
        <taxon>Alveolata</taxon>
        <taxon>Apicomplexa</taxon>
        <taxon>Conoidasida</taxon>
        <taxon>Coccidia</taxon>
        <taxon>Eucoccidiorida</taxon>
        <taxon>Eimeriorina</taxon>
        <taxon>Sarcocystidae</taxon>
        <taxon>Cystoisospora</taxon>
    </lineage>
</organism>
<dbReference type="VEuPathDB" id="ToxoDB:CSUI_000994"/>
<evidence type="ECO:0000256" key="1">
    <source>
        <dbReference type="ARBA" id="ARBA00001936"/>
    </source>
</evidence>
<feature type="compositionally biased region" description="Low complexity" evidence="11">
    <location>
        <begin position="20"/>
        <end position="43"/>
    </location>
</feature>
<dbReference type="PANTHER" id="PTHR15822">
    <property type="entry name" value="TRAF AND TNF RECEPTOR-ASSOCIATED PROTEIN"/>
    <property type="match status" value="1"/>
</dbReference>
<evidence type="ECO:0000313" key="13">
    <source>
        <dbReference type="EMBL" id="PHJ25159.1"/>
    </source>
</evidence>
<feature type="compositionally biased region" description="Polar residues" evidence="11">
    <location>
        <begin position="9"/>
        <end position="19"/>
    </location>
</feature>
<sequence>MSEEGSDNEGGSQRGDTSPTGTRSSTGDYSSTGTYTQSSSSVTEATTAHGPKTGRRQNGLLGEGRSWTAADSPTDESDLYGPHLRVLSLNAYLVPPSVSWNPYLWAAFWSCKRAHQRAEDIGRLAAQYDIVCLQEVWGTNMGAMNAQVLPTHSILPETQTGSKVGWIGEMVDPVRFYMKKTGGLWFAWRRSKCSFISMAREYFPSQAQVPMSNQNITAVELDVSNVFPEHRLVVINTHFSILGTSPRRVNTQTLGKFVKELAWKTYLLYLGRQKDAGVSATANLTDPDTSPSFLSDVSVLLCGDFNLDMERAPGGYRKLKTLYGSATMRDLFLPQHNPNYAVQYTYYSQEAQSVKQKKHGTQLKGNSLFPWPFKGRVDYMFAVDDVTLSADEVQELVQEFPPESVVGEDYEEMDIPILKDGSLLISFEQIYCLGMDIVAQRHGSELSDHWPVSARITIGAPSVDPQQLPKPRKWQLLRGNSFCVDSSYSGAGREEDPEEREKRTSRRSASTLRTAGSSGSFANRGLGRGRRAKLNPNMAPGERARLAQETGYKERLIVSGRSRARHSTQMSRGRVTDDSSDDEEKKRWDNEEDPSEAAAEANDSDESEEDA</sequence>
<proteinExistence type="predicted"/>
<dbReference type="GO" id="GO:0004519">
    <property type="term" value="F:endonuclease activity"/>
    <property type="evidence" value="ECO:0007669"/>
    <property type="project" value="UniProtKB-KW"/>
</dbReference>
<dbReference type="SUPFAM" id="SSF56219">
    <property type="entry name" value="DNase I-like"/>
    <property type="match status" value="1"/>
</dbReference>
<comment type="subcellular location">
    <subcellularLocation>
        <location evidence="3">Nucleus</location>
        <location evidence="3">PML body</location>
    </subcellularLocation>
</comment>
<keyword evidence="7" id="KW-0378">Hydrolase</keyword>
<evidence type="ECO:0000256" key="2">
    <source>
        <dbReference type="ARBA" id="ARBA00001946"/>
    </source>
</evidence>
<dbReference type="InterPro" id="IPR051547">
    <property type="entry name" value="TDP2-like"/>
</dbReference>
<accession>A0A2C6LC01</accession>
<dbReference type="Pfam" id="PF03372">
    <property type="entry name" value="Exo_endo_phos"/>
    <property type="match status" value="1"/>
</dbReference>
<keyword evidence="13" id="KW-0269">Exonuclease</keyword>
<dbReference type="InterPro" id="IPR005135">
    <property type="entry name" value="Endo/exonuclease/phosphatase"/>
</dbReference>
<dbReference type="InterPro" id="IPR036691">
    <property type="entry name" value="Endo/exonu/phosph_ase_sf"/>
</dbReference>
<dbReference type="GO" id="GO:0004527">
    <property type="term" value="F:exonuclease activity"/>
    <property type="evidence" value="ECO:0007669"/>
    <property type="project" value="UniProtKB-KW"/>
</dbReference>
<feature type="compositionally biased region" description="Acidic residues" evidence="11">
    <location>
        <begin position="602"/>
        <end position="611"/>
    </location>
</feature>
<dbReference type="Gene3D" id="3.60.10.10">
    <property type="entry name" value="Endonuclease/exonuclease/phosphatase"/>
    <property type="match status" value="1"/>
</dbReference>
<feature type="compositionally biased region" description="Basic and acidic residues" evidence="11">
    <location>
        <begin position="542"/>
        <end position="556"/>
    </location>
</feature>
<evidence type="ECO:0000256" key="4">
    <source>
        <dbReference type="ARBA" id="ARBA00022722"/>
    </source>
</evidence>
<keyword evidence="4" id="KW-0540">Nuclease</keyword>
<evidence type="ECO:0000256" key="10">
    <source>
        <dbReference type="ARBA" id="ARBA00023242"/>
    </source>
</evidence>
<dbReference type="GO" id="GO:0046872">
    <property type="term" value="F:metal ion binding"/>
    <property type="evidence" value="ECO:0007669"/>
    <property type="project" value="UniProtKB-KW"/>
</dbReference>
<keyword evidence="13" id="KW-0255">Endonuclease</keyword>
<evidence type="ECO:0000259" key="12">
    <source>
        <dbReference type="Pfam" id="PF03372"/>
    </source>
</evidence>
<feature type="domain" description="Endonuclease/exonuclease/phosphatase" evidence="12">
    <location>
        <begin position="114"/>
        <end position="397"/>
    </location>
</feature>
<keyword evidence="6" id="KW-0227">DNA damage</keyword>
<comment type="caution">
    <text evidence="13">The sequence shown here is derived from an EMBL/GenBank/DDBJ whole genome shotgun (WGS) entry which is preliminary data.</text>
</comment>
<name>A0A2C6LC01_9APIC</name>
<dbReference type="OrthoDB" id="329500at2759"/>
<evidence type="ECO:0000256" key="9">
    <source>
        <dbReference type="ARBA" id="ARBA00023204"/>
    </source>
</evidence>
<dbReference type="GeneID" id="94424411"/>
<dbReference type="Proteomes" id="UP000221165">
    <property type="component" value="Unassembled WGS sequence"/>
</dbReference>
<dbReference type="RefSeq" id="XP_067926831.1">
    <property type="nucleotide sequence ID" value="XM_068061200.1"/>
</dbReference>
<reference evidence="13 14" key="1">
    <citation type="journal article" date="2017" name="Int. J. Parasitol.">
        <title>The genome of the protozoan parasite Cystoisospora suis and a reverse vaccinology approach to identify vaccine candidates.</title>
        <authorList>
            <person name="Palmieri N."/>
            <person name="Shrestha A."/>
            <person name="Ruttkowski B."/>
            <person name="Beck T."/>
            <person name="Vogl C."/>
            <person name="Tomley F."/>
            <person name="Blake D.P."/>
            <person name="Joachim A."/>
        </authorList>
    </citation>
    <scope>NUCLEOTIDE SEQUENCE [LARGE SCALE GENOMIC DNA]</scope>
    <source>
        <strain evidence="13 14">Wien I</strain>
    </source>
</reference>
<keyword evidence="5" id="KW-0479">Metal-binding</keyword>
<protein>
    <submittedName>
        <fullName evidence="13">Endonuclease exonuclease phosphatase family protein</fullName>
    </submittedName>
</protein>
<comment type="cofactor">
    <cofactor evidence="2">
        <name>Mg(2+)</name>
        <dbReference type="ChEBI" id="CHEBI:18420"/>
    </cofactor>
</comment>